<organism evidence="2 3">
    <name type="scientific">Boletus edulis BED1</name>
    <dbReference type="NCBI Taxonomy" id="1328754"/>
    <lineage>
        <taxon>Eukaryota</taxon>
        <taxon>Fungi</taxon>
        <taxon>Dikarya</taxon>
        <taxon>Basidiomycota</taxon>
        <taxon>Agaricomycotina</taxon>
        <taxon>Agaricomycetes</taxon>
        <taxon>Agaricomycetidae</taxon>
        <taxon>Boletales</taxon>
        <taxon>Boletineae</taxon>
        <taxon>Boletaceae</taxon>
        <taxon>Boletoideae</taxon>
        <taxon>Boletus</taxon>
    </lineage>
</organism>
<feature type="non-terminal residue" evidence="2">
    <location>
        <position position="1"/>
    </location>
</feature>
<keyword evidence="1" id="KW-1133">Transmembrane helix</keyword>
<dbReference type="Proteomes" id="UP001194468">
    <property type="component" value="Unassembled WGS sequence"/>
</dbReference>
<evidence type="ECO:0000256" key="1">
    <source>
        <dbReference type="SAM" id="Phobius"/>
    </source>
</evidence>
<accession>A0AAD4G517</accession>
<keyword evidence="1" id="KW-0812">Transmembrane</keyword>
<evidence type="ECO:0000313" key="2">
    <source>
        <dbReference type="EMBL" id="KAF8415431.1"/>
    </source>
</evidence>
<reference evidence="2" key="2">
    <citation type="journal article" date="2020" name="Nat. Commun.">
        <title>Large-scale genome sequencing of mycorrhizal fungi provides insights into the early evolution of symbiotic traits.</title>
        <authorList>
            <person name="Miyauchi S."/>
            <person name="Kiss E."/>
            <person name="Kuo A."/>
            <person name="Drula E."/>
            <person name="Kohler A."/>
            <person name="Sanchez-Garcia M."/>
            <person name="Morin E."/>
            <person name="Andreopoulos B."/>
            <person name="Barry K.W."/>
            <person name="Bonito G."/>
            <person name="Buee M."/>
            <person name="Carver A."/>
            <person name="Chen C."/>
            <person name="Cichocki N."/>
            <person name="Clum A."/>
            <person name="Culley D."/>
            <person name="Crous P.W."/>
            <person name="Fauchery L."/>
            <person name="Girlanda M."/>
            <person name="Hayes R.D."/>
            <person name="Keri Z."/>
            <person name="LaButti K."/>
            <person name="Lipzen A."/>
            <person name="Lombard V."/>
            <person name="Magnuson J."/>
            <person name="Maillard F."/>
            <person name="Murat C."/>
            <person name="Nolan M."/>
            <person name="Ohm R.A."/>
            <person name="Pangilinan J."/>
            <person name="Pereira M.F."/>
            <person name="Perotto S."/>
            <person name="Peter M."/>
            <person name="Pfister S."/>
            <person name="Riley R."/>
            <person name="Sitrit Y."/>
            <person name="Stielow J.B."/>
            <person name="Szollosi G."/>
            <person name="Zifcakova L."/>
            <person name="Stursova M."/>
            <person name="Spatafora J.W."/>
            <person name="Tedersoo L."/>
            <person name="Vaario L.M."/>
            <person name="Yamada A."/>
            <person name="Yan M."/>
            <person name="Wang P."/>
            <person name="Xu J."/>
            <person name="Bruns T."/>
            <person name="Baldrian P."/>
            <person name="Vilgalys R."/>
            <person name="Dunand C."/>
            <person name="Henrissat B."/>
            <person name="Grigoriev I.V."/>
            <person name="Hibbett D."/>
            <person name="Nagy L.G."/>
            <person name="Martin F.M."/>
        </authorList>
    </citation>
    <scope>NUCLEOTIDE SEQUENCE</scope>
    <source>
        <strain evidence="2">BED1</strain>
    </source>
</reference>
<protein>
    <submittedName>
        <fullName evidence="2">Uncharacterized protein</fullName>
    </submittedName>
</protein>
<feature type="transmembrane region" description="Helical" evidence="1">
    <location>
        <begin position="16"/>
        <end position="37"/>
    </location>
</feature>
<keyword evidence="3" id="KW-1185">Reference proteome</keyword>
<keyword evidence="1" id="KW-0472">Membrane</keyword>
<evidence type="ECO:0000313" key="3">
    <source>
        <dbReference type="Proteomes" id="UP001194468"/>
    </source>
</evidence>
<gene>
    <name evidence="2" type="ORF">L210DRAFT_3431565</name>
</gene>
<dbReference type="AlphaFoldDB" id="A0AAD4G517"/>
<sequence length="58" mass="6643">PVSLWLTFKQNWSLPGLWWGLTIGMAWAVILGSYFCMLTDWENEVERVMGPPSSRQGV</sequence>
<reference evidence="2" key="1">
    <citation type="submission" date="2019-10" db="EMBL/GenBank/DDBJ databases">
        <authorList>
            <consortium name="DOE Joint Genome Institute"/>
            <person name="Kuo A."/>
            <person name="Miyauchi S."/>
            <person name="Kiss E."/>
            <person name="Drula E."/>
            <person name="Kohler A."/>
            <person name="Sanchez-Garcia M."/>
            <person name="Andreopoulos B."/>
            <person name="Barry K.W."/>
            <person name="Bonito G."/>
            <person name="Buee M."/>
            <person name="Carver A."/>
            <person name="Chen C."/>
            <person name="Cichocki N."/>
            <person name="Clum A."/>
            <person name="Culley D."/>
            <person name="Crous P.W."/>
            <person name="Fauchery L."/>
            <person name="Girlanda M."/>
            <person name="Hayes R."/>
            <person name="Keri Z."/>
            <person name="LaButti K."/>
            <person name="Lipzen A."/>
            <person name="Lombard V."/>
            <person name="Magnuson J."/>
            <person name="Maillard F."/>
            <person name="Morin E."/>
            <person name="Murat C."/>
            <person name="Nolan M."/>
            <person name="Ohm R."/>
            <person name="Pangilinan J."/>
            <person name="Pereira M."/>
            <person name="Perotto S."/>
            <person name="Peter M."/>
            <person name="Riley R."/>
            <person name="Sitrit Y."/>
            <person name="Stielow B."/>
            <person name="Szollosi G."/>
            <person name="Zifcakova L."/>
            <person name="Stursova M."/>
            <person name="Spatafora J.W."/>
            <person name="Tedersoo L."/>
            <person name="Vaario L.-M."/>
            <person name="Yamada A."/>
            <person name="Yan M."/>
            <person name="Wang P."/>
            <person name="Xu J."/>
            <person name="Bruns T."/>
            <person name="Baldrian P."/>
            <person name="Vilgalys R."/>
            <person name="Henrissat B."/>
            <person name="Grigoriev I.V."/>
            <person name="Hibbett D."/>
            <person name="Nagy L.G."/>
            <person name="Martin F.M."/>
        </authorList>
    </citation>
    <scope>NUCLEOTIDE SEQUENCE</scope>
    <source>
        <strain evidence="2">BED1</strain>
    </source>
</reference>
<comment type="caution">
    <text evidence="2">The sequence shown here is derived from an EMBL/GenBank/DDBJ whole genome shotgun (WGS) entry which is preliminary data.</text>
</comment>
<proteinExistence type="predicted"/>
<dbReference type="EMBL" id="WHUW01000329">
    <property type="protein sequence ID" value="KAF8415431.1"/>
    <property type="molecule type" value="Genomic_DNA"/>
</dbReference>
<name>A0AAD4G517_BOLED</name>